<dbReference type="PROSITE" id="PS50005">
    <property type="entry name" value="TPR"/>
    <property type="match status" value="1"/>
</dbReference>
<proteinExistence type="predicted"/>
<reference evidence="4" key="2">
    <citation type="journal article" date="2021" name="Microbiome">
        <title>Successional dynamics and alternative stable states in a saline activated sludge microbial community over 9 years.</title>
        <authorList>
            <person name="Wang Y."/>
            <person name="Ye J."/>
            <person name="Ju F."/>
            <person name="Liu L."/>
            <person name="Boyd J.A."/>
            <person name="Deng Y."/>
            <person name="Parks D.H."/>
            <person name="Jiang X."/>
            <person name="Yin X."/>
            <person name="Woodcroft B.J."/>
            <person name="Tyson G.W."/>
            <person name="Hugenholtz P."/>
            <person name="Polz M.F."/>
            <person name="Zhang T."/>
        </authorList>
    </citation>
    <scope>NUCLEOTIDE SEQUENCE</scope>
    <source>
        <strain evidence="4">HKST-UBA02</strain>
    </source>
</reference>
<evidence type="ECO:0000256" key="1">
    <source>
        <dbReference type="PROSITE-ProRule" id="PRU00339"/>
    </source>
</evidence>
<keyword evidence="1" id="KW-0802">TPR repeat</keyword>
<feature type="repeat" description="TPR" evidence="1">
    <location>
        <begin position="88"/>
        <end position="121"/>
    </location>
</feature>
<comment type="caution">
    <text evidence="4">The sequence shown here is derived from an EMBL/GenBank/DDBJ whole genome shotgun (WGS) entry which is preliminary data.</text>
</comment>
<dbReference type="Pfam" id="PF01471">
    <property type="entry name" value="PG_binding_1"/>
    <property type="match status" value="1"/>
</dbReference>
<dbReference type="InterPro" id="IPR036366">
    <property type="entry name" value="PGBDSf"/>
</dbReference>
<dbReference type="InterPro" id="IPR011990">
    <property type="entry name" value="TPR-like_helical_dom_sf"/>
</dbReference>
<dbReference type="SMART" id="SM00028">
    <property type="entry name" value="TPR"/>
    <property type="match status" value="3"/>
</dbReference>
<accession>A0A956SEH8</accession>
<reference evidence="4" key="1">
    <citation type="submission" date="2020-04" db="EMBL/GenBank/DDBJ databases">
        <authorList>
            <person name="Zhang T."/>
        </authorList>
    </citation>
    <scope>NUCLEOTIDE SEQUENCE</scope>
    <source>
        <strain evidence="4">HKST-UBA02</strain>
    </source>
</reference>
<sequence>MRRHCSVSTGWGSAGHAVHASERPIPPAARRTAIRSGLLCTALVSLAWLAVGCAGTGRSPADQLVDRGDYEAAILAYQADEARVPDDPEVQRNYGIALFFAGRRDEAIAKLERARDLAPNDARTLYFLGRAAEETGRTDLALSSYTGYLSHTKQDAKSVRAKVQELAVRQATADVASALAQERELDARMVPENTVAVPEFENALRDEELDVLRYGLASVMITDLSRVESLRVLERERLSALLGEIALASPASTQSTQSGPEFAPIETVKGTKQRLAVLLQPGTGTAYFDGAPDDARDAKFKDAVKAFQRDQGLGVDGVPGKKTWAALDKAVREVVAESSAQPDRVPTMVERARVTKETAPRVGTLLGARRFVQGTFAPVGDDEIQLGASLLEITTGGIQPAGSPVVGKTESVLRLEKDLVFEVLGALGVEPTQEERREIEKMPTNSFLAFMAYSRGLYLEDLGRSEDALGAYMDALRADPGFTAAKDKEAVLTATPEDESELDRSEVQQSLGANSVDTADRLTRTGTWNGIGPGPELDRGDETDPSITDTGKVGVGTTLIIEGDLPGGTR</sequence>
<gene>
    <name evidence="4" type="ORF">KDA27_17450</name>
</gene>
<dbReference type="Pfam" id="PF13432">
    <property type="entry name" value="TPR_16"/>
    <property type="match status" value="1"/>
</dbReference>
<evidence type="ECO:0000259" key="3">
    <source>
        <dbReference type="Pfam" id="PF01471"/>
    </source>
</evidence>
<dbReference type="SUPFAM" id="SSF47090">
    <property type="entry name" value="PGBD-like"/>
    <property type="match status" value="1"/>
</dbReference>
<dbReference type="SUPFAM" id="SSF48452">
    <property type="entry name" value="TPR-like"/>
    <property type="match status" value="1"/>
</dbReference>
<evidence type="ECO:0000313" key="4">
    <source>
        <dbReference type="EMBL" id="MCA9757595.1"/>
    </source>
</evidence>
<dbReference type="EMBL" id="JAGQHS010000107">
    <property type="protein sequence ID" value="MCA9757595.1"/>
    <property type="molecule type" value="Genomic_DNA"/>
</dbReference>
<feature type="domain" description="Peptidoglycan binding-like" evidence="3">
    <location>
        <begin position="287"/>
        <end position="327"/>
    </location>
</feature>
<protein>
    <submittedName>
        <fullName evidence="4">Peptidoglycan-binding protein</fullName>
    </submittedName>
</protein>
<dbReference type="Gene3D" id="1.25.40.10">
    <property type="entry name" value="Tetratricopeptide repeat domain"/>
    <property type="match status" value="1"/>
</dbReference>
<evidence type="ECO:0000256" key="2">
    <source>
        <dbReference type="SAM" id="MobiDB-lite"/>
    </source>
</evidence>
<dbReference type="InterPro" id="IPR036365">
    <property type="entry name" value="PGBD-like_sf"/>
</dbReference>
<evidence type="ECO:0000313" key="5">
    <source>
        <dbReference type="Proteomes" id="UP000739538"/>
    </source>
</evidence>
<dbReference type="InterPro" id="IPR002477">
    <property type="entry name" value="Peptidoglycan-bd-like"/>
</dbReference>
<feature type="region of interest" description="Disordered" evidence="2">
    <location>
        <begin position="523"/>
        <end position="570"/>
    </location>
</feature>
<dbReference type="Gene3D" id="1.10.101.10">
    <property type="entry name" value="PGBD-like superfamily/PGBD"/>
    <property type="match status" value="1"/>
</dbReference>
<name>A0A956SEH8_UNCEI</name>
<dbReference type="InterPro" id="IPR019734">
    <property type="entry name" value="TPR_rpt"/>
</dbReference>
<dbReference type="Proteomes" id="UP000739538">
    <property type="component" value="Unassembled WGS sequence"/>
</dbReference>
<organism evidence="4 5">
    <name type="scientific">Eiseniibacteriota bacterium</name>
    <dbReference type="NCBI Taxonomy" id="2212470"/>
    <lineage>
        <taxon>Bacteria</taxon>
        <taxon>Candidatus Eiseniibacteriota</taxon>
    </lineage>
</organism>
<dbReference type="AlphaFoldDB" id="A0A956SEH8"/>